<organism evidence="7 8">
    <name type="scientific">Devosia riboflavina</name>
    <dbReference type="NCBI Taxonomy" id="46914"/>
    <lineage>
        <taxon>Bacteria</taxon>
        <taxon>Pseudomonadati</taxon>
        <taxon>Pseudomonadota</taxon>
        <taxon>Alphaproteobacteria</taxon>
        <taxon>Hyphomicrobiales</taxon>
        <taxon>Devosiaceae</taxon>
        <taxon>Devosia</taxon>
    </lineage>
</organism>
<accession>A0A087M0W1</accession>
<dbReference type="InterPro" id="IPR005538">
    <property type="entry name" value="LrgA/CidA"/>
</dbReference>
<dbReference type="Proteomes" id="UP000028981">
    <property type="component" value="Unassembled WGS sequence"/>
</dbReference>
<reference evidence="7 8" key="1">
    <citation type="submission" date="2014-08" db="EMBL/GenBank/DDBJ databases">
        <authorList>
            <person name="Hassan Y.I."/>
            <person name="Lepp D."/>
            <person name="Zhou T."/>
        </authorList>
    </citation>
    <scope>NUCLEOTIDE SEQUENCE [LARGE SCALE GENOMIC DNA]</scope>
    <source>
        <strain evidence="7 8">IFO13584</strain>
    </source>
</reference>
<dbReference type="PANTHER" id="PTHR33931">
    <property type="entry name" value="HOLIN-LIKE PROTEIN CIDA-RELATED"/>
    <property type="match status" value="1"/>
</dbReference>
<dbReference type="Pfam" id="PF03788">
    <property type="entry name" value="LrgA"/>
    <property type="match status" value="1"/>
</dbReference>
<proteinExistence type="predicted"/>
<dbReference type="PANTHER" id="PTHR33931:SF2">
    <property type="entry name" value="HOLIN-LIKE PROTEIN CIDA"/>
    <property type="match status" value="1"/>
</dbReference>
<keyword evidence="3 6" id="KW-0812">Transmembrane</keyword>
<name>A0A087M0W1_9HYPH</name>
<keyword evidence="4 6" id="KW-1133">Transmembrane helix</keyword>
<keyword evidence="2" id="KW-1003">Cell membrane</keyword>
<evidence type="ECO:0008006" key="9">
    <source>
        <dbReference type="Google" id="ProtNLM"/>
    </source>
</evidence>
<evidence type="ECO:0000256" key="1">
    <source>
        <dbReference type="ARBA" id="ARBA00004651"/>
    </source>
</evidence>
<evidence type="ECO:0000256" key="4">
    <source>
        <dbReference type="ARBA" id="ARBA00022989"/>
    </source>
</evidence>
<dbReference type="EMBL" id="JQGC01000013">
    <property type="protein sequence ID" value="KFL30514.1"/>
    <property type="molecule type" value="Genomic_DNA"/>
</dbReference>
<feature type="transmembrane region" description="Helical" evidence="6">
    <location>
        <begin position="23"/>
        <end position="41"/>
    </location>
</feature>
<feature type="transmembrane region" description="Helical" evidence="6">
    <location>
        <begin position="85"/>
        <end position="107"/>
    </location>
</feature>
<feature type="transmembrane region" description="Helical" evidence="6">
    <location>
        <begin position="53"/>
        <end position="79"/>
    </location>
</feature>
<gene>
    <name evidence="7" type="ORF">JP75_15165</name>
</gene>
<dbReference type="GO" id="GO:0005886">
    <property type="term" value="C:plasma membrane"/>
    <property type="evidence" value="ECO:0007669"/>
    <property type="project" value="UniProtKB-SubCell"/>
</dbReference>
<sequence length="116" mass="12122">MLIACQLAGETLVSIGRLLAPSFVFPGPVAGMLLLLAFLGWRRRLPIGLDAMATGLIGILSLLFVPSAVGIVQYGGLILEWGPPLLLALVVSTVLTLLVTVGTYLALARLSNGEKP</sequence>
<evidence type="ECO:0000256" key="5">
    <source>
        <dbReference type="ARBA" id="ARBA00023136"/>
    </source>
</evidence>
<evidence type="ECO:0000313" key="7">
    <source>
        <dbReference type="EMBL" id="KFL30514.1"/>
    </source>
</evidence>
<keyword evidence="8" id="KW-1185">Reference proteome</keyword>
<dbReference type="AlphaFoldDB" id="A0A087M0W1"/>
<evidence type="ECO:0000256" key="2">
    <source>
        <dbReference type="ARBA" id="ARBA00022475"/>
    </source>
</evidence>
<comment type="subcellular location">
    <subcellularLocation>
        <location evidence="1">Cell membrane</location>
        <topology evidence="1">Multi-pass membrane protein</topology>
    </subcellularLocation>
</comment>
<protein>
    <recommendedName>
        <fullName evidence="9">LrgA</fullName>
    </recommendedName>
</protein>
<evidence type="ECO:0000256" key="3">
    <source>
        <dbReference type="ARBA" id="ARBA00022692"/>
    </source>
</evidence>
<comment type="caution">
    <text evidence="7">The sequence shown here is derived from an EMBL/GenBank/DDBJ whole genome shotgun (WGS) entry which is preliminary data.</text>
</comment>
<evidence type="ECO:0000256" key="6">
    <source>
        <dbReference type="SAM" id="Phobius"/>
    </source>
</evidence>
<keyword evidence="5 6" id="KW-0472">Membrane</keyword>
<evidence type="ECO:0000313" key="8">
    <source>
        <dbReference type="Proteomes" id="UP000028981"/>
    </source>
</evidence>